<feature type="active site" description="Charge relay system" evidence="2">
    <location>
        <position position="133"/>
    </location>
</feature>
<keyword evidence="1 4" id="KW-0732">Signal</keyword>
<feature type="active site" description="Charge relay system" evidence="2">
    <location>
        <position position="85"/>
    </location>
</feature>
<dbReference type="CDD" id="cd04848">
    <property type="entry name" value="Peptidases_S8_Autotransporter_serine_protease_like"/>
    <property type="match status" value="1"/>
</dbReference>
<evidence type="ECO:0000259" key="5">
    <source>
        <dbReference type="PROSITE" id="PS51208"/>
    </source>
</evidence>
<dbReference type="EMBL" id="CP165646">
    <property type="protein sequence ID" value="XDU65621.1"/>
    <property type="molecule type" value="Genomic_DNA"/>
</dbReference>
<dbReference type="AlphaFoldDB" id="A0AB39VCR3"/>
<dbReference type="Pfam" id="PF12951">
    <property type="entry name" value="PATR"/>
    <property type="match status" value="1"/>
</dbReference>
<gene>
    <name evidence="6" type="ORF">AB8B23_05560</name>
</gene>
<sequence length="993" mass="106366">MKKVLLLISLITVVSSCGGGGGGGSSSTSQTDSVTPIPTPNHTSGNNQTQDNPSQSGTNNNNFSPSQVPENKTFTGRGVGVAVLDSDFLSSDLTTNQLYHKTSGLNEVISKEFGDRFVQESRADRTYLSKDEHGILVASILGGKSGKGATGAKIHGVTIGEGSGFYIDVEKYKELQRNGIRIYSHSFGTKKGFKENSNYIQEMRIYLRKLSEGYILETENDRRVNELINFYKNAVNEGSLFIWAAGNRGAGGQTMNEVSVQAGLPFYVNDLYKGWIAVMGVQPDGSEYSPHLARAGSGSGQKPGGAKWWTVAANGNCELVGCTQFGSSFATPKVSAVAAKLKEKFPWMTGHEIQQTILTTATDLGDPGVDSTFGWGFLNEEKALKGPSQFSNELLVGEHASNAGAKGQFNANIGDNITSKFENDITGLGGLKKSGNGTLILSGNNDYQGATTIEGGILEIQKENGSPITIKSGGTLVTTPTTVIGLRNYSGNLSPVNVKNEGGTLENRGSGAVITGNYDATAGSVTKAQIGTKLTVRGTVNLNGGNTTLQTLSNGRYITAKPLSSTVIEAEKGINGNFDKVETAELINGSVETTDNKINIKLSRKNVLDYVEKIAESDEMQKNTAKNLETAFQELDQNIENGTAENIAQFEKKAAKLQSLNRSNRAAVLDSLSGQIYASAQVLTFQHSQTVNKDLSNRLVMLGTLDNVGDNFGLWVSGFGANGTLKQDGYGKGNSKVTGGQVGVDKQFGENLILGTALSYSKANVKFNRYGGKSDANNFGVSLYGRLGNKDVPFYLQGRLGIGFVDSDVERDIILSNNDFTRAKINHNDKVYSGYLETGYDIKNDNGDFVVTPFAGLTHDTVVRGSFSEEKSQFGLTADKKNYNQTAALVGLRVGKAVSWNGGSKTTFQGYITHQRSFNEQDLSFDARYTGLPGATFKVKGIGLSKNKTWTGVGALTEVNSRFGWYVNYDSSVDSGKGKGNNNVFTTGLRFNF</sequence>
<dbReference type="PROSITE" id="PS51892">
    <property type="entry name" value="SUBTILASE"/>
    <property type="match status" value="1"/>
</dbReference>
<dbReference type="SMART" id="SM00869">
    <property type="entry name" value="Autotransporter"/>
    <property type="match status" value="1"/>
</dbReference>
<evidence type="ECO:0000256" key="2">
    <source>
        <dbReference type="PROSITE-ProRule" id="PRU01240"/>
    </source>
</evidence>
<comment type="similarity">
    <text evidence="2">Belongs to the peptidase S8 family.</text>
</comment>
<accession>A0AB39VCR3</accession>
<dbReference type="InterPro" id="IPR005546">
    <property type="entry name" value="Autotransporte_beta"/>
</dbReference>
<dbReference type="InterPro" id="IPR036852">
    <property type="entry name" value="Peptidase_S8/S53_dom_sf"/>
</dbReference>
<evidence type="ECO:0000313" key="6">
    <source>
        <dbReference type="EMBL" id="XDU65621.1"/>
    </source>
</evidence>
<dbReference type="Gene3D" id="2.40.128.130">
    <property type="entry name" value="Autotransporter beta-domain"/>
    <property type="match status" value="1"/>
</dbReference>
<dbReference type="PANTHER" id="PTHR35037:SF3">
    <property type="entry name" value="C-TERMINAL REGION OF AIDA-LIKE PROTEIN"/>
    <property type="match status" value="1"/>
</dbReference>
<dbReference type="SUPFAM" id="SSF52743">
    <property type="entry name" value="Subtilisin-like"/>
    <property type="match status" value="1"/>
</dbReference>
<dbReference type="PANTHER" id="PTHR35037">
    <property type="entry name" value="C-TERMINAL REGION OF AIDA-LIKE PROTEIN"/>
    <property type="match status" value="1"/>
</dbReference>
<feature type="domain" description="Autotransporter" evidence="5">
    <location>
        <begin position="707"/>
        <end position="993"/>
    </location>
</feature>
<dbReference type="InterPro" id="IPR013425">
    <property type="entry name" value="Autotrns_rpt"/>
</dbReference>
<dbReference type="RefSeq" id="WP_369713800.1">
    <property type="nucleotide sequence ID" value="NZ_CP165646.1"/>
</dbReference>
<dbReference type="PROSITE" id="PS51257">
    <property type="entry name" value="PROKAR_LIPOPROTEIN"/>
    <property type="match status" value="1"/>
</dbReference>
<dbReference type="InterPro" id="IPR036709">
    <property type="entry name" value="Autotransporte_beta_dom_sf"/>
</dbReference>
<dbReference type="GO" id="GO:0004252">
    <property type="term" value="F:serine-type endopeptidase activity"/>
    <property type="evidence" value="ECO:0007669"/>
    <property type="project" value="UniProtKB-UniRule"/>
</dbReference>
<organism evidence="6">
    <name type="scientific">Leptotrichia mesophila</name>
    <dbReference type="NCBI Taxonomy" id="3239303"/>
    <lineage>
        <taxon>Bacteria</taxon>
        <taxon>Fusobacteriati</taxon>
        <taxon>Fusobacteriota</taxon>
        <taxon>Fusobacteriia</taxon>
        <taxon>Fusobacteriales</taxon>
        <taxon>Leptotrichiaceae</taxon>
        <taxon>Leptotrichia</taxon>
    </lineage>
</organism>
<dbReference type="PROSITE" id="PS51208">
    <property type="entry name" value="AUTOTRANSPORTER"/>
    <property type="match status" value="1"/>
</dbReference>
<evidence type="ECO:0000256" key="3">
    <source>
        <dbReference type="SAM" id="MobiDB-lite"/>
    </source>
</evidence>
<dbReference type="Gene3D" id="3.40.50.200">
    <property type="entry name" value="Peptidase S8/S53 domain"/>
    <property type="match status" value="1"/>
</dbReference>
<keyword evidence="2" id="KW-0720">Serine protease</keyword>
<evidence type="ECO:0000256" key="4">
    <source>
        <dbReference type="SAM" id="SignalP"/>
    </source>
</evidence>
<feature type="compositionally biased region" description="Low complexity" evidence="3">
    <location>
        <begin position="26"/>
        <end position="35"/>
    </location>
</feature>
<reference evidence="6" key="1">
    <citation type="submission" date="2024-07" db="EMBL/GenBank/DDBJ databases">
        <authorList>
            <person name="Li X.-J."/>
            <person name="Wang X."/>
        </authorList>
    </citation>
    <scope>NUCLEOTIDE SEQUENCE</scope>
    <source>
        <strain evidence="6">HSP-342</strain>
    </source>
</reference>
<dbReference type="Pfam" id="PF03797">
    <property type="entry name" value="Autotransporter"/>
    <property type="match status" value="1"/>
</dbReference>
<keyword evidence="2" id="KW-0645">Protease</keyword>
<dbReference type="InterPro" id="IPR000209">
    <property type="entry name" value="Peptidase_S8/S53_dom"/>
</dbReference>
<feature type="compositionally biased region" description="Polar residues" evidence="3">
    <location>
        <begin position="40"/>
        <end position="74"/>
    </location>
</feature>
<protein>
    <submittedName>
        <fullName evidence="6">Autotransporter domain-containing protein</fullName>
    </submittedName>
</protein>
<keyword evidence="2" id="KW-0378">Hydrolase</keyword>
<dbReference type="KEGG" id="lmes:AB8B23_05560"/>
<dbReference type="SUPFAM" id="SSF103515">
    <property type="entry name" value="Autotransporter"/>
    <property type="match status" value="1"/>
</dbReference>
<dbReference type="NCBIfam" id="TIGR02601">
    <property type="entry name" value="autotrns_rpt"/>
    <property type="match status" value="1"/>
</dbReference>
<feature type="chain" id="PRO_5044221257" evidence="4">
    <location>
        <begin position="20"/>
        <end position="993"/>
    </location>
</feature>
<dbReference type="Pfam" id="PF00082">
    <property type="entry name" value="Peptidase_S8"/>
    <property type="match status" value="1"/>
</dbReference>
<feature type="signal peptide" evidence="4">
    <location>
        <begin position="1"/>
        <end position="19"/>
    </location>
</feature>
<feature type="active site" description="Charge relay system" evidence="2">
    <location>
        <position position="328"/>
    </location>
</feature>
<feature type="region of interest" description="Disordered" evidence="3">
    <location>
        <begin position="18"/>
        <end position="74"/>
    </location>
</feature>
<dbReference type="InterPro" id="IPR034061">
    <property type="entry name" value="Peptidases_S8_Autotransporter"/>
</dbReference>
<proteinExistence type="inferred from homology"/>
<dbReference type="InterPro" id="IPR051551">
    <property type="entry name" value="Autotransporter_adhesion"/>
</dbReference>
<evidence type="ECO:0000256" key="1">
    <source>
        <dbReference type="ARBA" id="ARBA00022729"/>
    </source>
</evidence>
<name>A0AB39VCR3_9FUSO</name>
<dbReference type="GO" id="GO:0006508">
    <property type="term" value="P:proteolysis"/>
    <property type="evidence" value="ECO:0007669"/>
    <property type="project" value="UniProtKB-KW"/>
</dbReference>